<dbReference type="GO" id="GO:0016740">
    <property type="term" value="F:transferase activity"/>
    <property type="evidence" value="ECO:0007669"/>
    <property type="project" value="UniProtKB-KW"/>
</dbReference>
<dbReference type="Proteomes" id="UP000252884">
    <property type="component" value="Unassembled WGS sequence"/>
</dbReference>
<dbReference type="EMBL" id="QPJK01000002">
    <property type="protein sequence ID" value="RCW74628.1"/>
    <property type="molecule type" value="Genomic_DNA"/>
</dbReference>
<dbReference type="Gene3D" id="3.40.30.10">
    <property type="entry name" value="Glutaredoxin"/>
    <property type="match status" value="1"/>
</dbReference>
<dbReference type="InterPro" id="IPR036282">
    <property type="entry name" value="Glutathione-S-Trfase_C_sf"/>
</dbReference>
<keyword evidence="3" id="KW-1185">Reference proteome</keyword>
<dbReference type="InterPro" id="IPR004045">
    <property type="entry name" value="Glutathione_S-Trfase_N"/>
</dbReference>
<gene>
    <name evidence="2" type="ORF">DES41_102951</name>
</gene>
<dbReference type="PROSITE" id="PS50404">
    <property type="entry name" value="GST_NTER"/>
    <property type="match status" value="1"/>
</dbReference>
<dbReference type="RefSeq" id="WP_114467707.1">
    <property type="nucleotide sequence ID" value="NZ_QPJK01000002.1"/>
</dbReference>
<protein>
    <submittedName>
        <fullName evidence="2">Glutathione S-transferase</fullName>
    </submittedName>
</protein>
<sequence length="202" mass="21917">MHILRTSPASPFGRKVRIAADIAGLADRIRIEAADTNDADDLLRKQNPLGKIPTLLLDDGEPLYDSRVIVEYLNETAAMPVLVPPGPARLAVLRHQALADGLIDACILQVYEGRYRPPELRGEQWLAHQRGKMERALAHLATHHAVPGAGVPHIGEIAQACALGYLDLRFAGAWRTAHPALVAWLQDFAARVPAYALTAPAA</sequence>
<dbReference type="OrthoDB" id="8634103at2"/>
<evidence type="ECO:0000259" key="1">
    <source>
        <dbReference type="PROSITE" id="PS50404"/>
    </source>
</evidence>
<accession>A0A368Y5M9</accession>
<dbReference type="Pfam" id="PF13409">
    <property type="entry name" value="GST_N_2"/>
    <property type="match status" value="1"/>
</dbReference>
<dbReference type="SUPFAM" id="SSF47616">
    <property type="entry name" value="GST C-terminal domain-like"/>
    <property type="match status" value="1"/>
</dbReference>
<name>A0A368Y5M9_9BURK</name>
<dbReference type="CDD" id="cd03205">
    <property type="entry name" value="GST_C_6"/>
    <property type="match status" value="1"/>
</dbReference>
<feature type="domain" description="GST N-terminal" evidence="1">
    <location>
        <begin position="1"/>
        <end position="81"/>
    </location>
</feature>
<dbReference type="SUPFAM" id="SSF52833">
    <property type="entry name" value="Thioredoxin-like"/>
    <property type="match status" value="1"/>
</dbReference>
<keyword evidence="2" id="KW-0808">Transferase</keyword>
<dbReference type="Pfam" id="PF13410">
    <property type="entry name" value="GST_C_2"/>
    <property type="match status" value="1"/>
</dbReference>
<comment type="caution">
    <text evidence="2">The sequence shown here is derived from an EMBL/GenBank/DDBJ whole genome shotgun (WGS) entry which is preliminary data.</text>
</comment>
<evidence type="ECO:0000313" key="3">
    <source>
        <dbReference type="Proteomes" id="UP000252884"/>
    </source>
</evidence>
<organism evidence="2 3">
    <name type="scientific">Pseudorhodoferax soli</name>
    <dbReference type="NCBI Taxonomy" id="545864"/>
    <lineage>
        <taxon>Bacteria</taxon>
        <taxon>Pseudomonadati</taxon>
        <taxon>Pseudomonadota</taxon>
        <taxon>Betaproteobacteria</taxon>
        <taxon>Burkholderiales</taxon>
        <taxon>Comamonadaceae</taxon>
    </lineage>
</organism>
<evidence type="ECO:0000313" key="2">
    <source>
        <dbReference type="EMBL" id="RCW74628.1"/>
    </source>
</evidence>
<proteinExistence type="predicted"/>
<dbReference type="AlphaFoldDB" id="A0A368Y5M9"/>
<dbReference type="Gene3D" id="1.20.1050.10">
    <property type="match status" value="1"/>
</dbReference>
<dbReference type="InterPro" id="IPR036249">
    <property type="entry name" value="Thioredoxin-like_sf"/>
</dbReference>
<reference evidence="2 3" key="1">
    <citation type="submission" date="2018-07" db="EMBL/GenBank/DDBJ databases">
        <title>Genomic Encyclopedia of Type Strains, Phase IV (KMG-IV): sequencing the most valuable type-strain genomes for metagenomic binning, comparative biology and taxonomic classification.</title>
        <authorList>
            <person name="Goeker M."/>
        </authorList>
    </citation>
    <scope>NUCLEOTIDE SEQUENCE [LARGE SCALE GENOMIC DNA]</scope>
    <source>
        <strain evidence="2 3">DSM 21634</strain>
    </source>
</reference>